<dbReference type="InterPro" id="IPR013325">
    <property type="entry name" value="RNA_pol_sigma_r2"/>
</dbReference>
<feature type="domain" description="RNA polymerase sigma-70 region 2" evidence="5">
    <location>
        <begin position="24"/>
        <end position="88"/>
    </location>
</feature>
<dbReference type="Gene3D" id="1.10.1740.10">
    <property type="match status" value="1"/>
</dbReference>
<keyword evidence="2" id="KW-0805">Transcription regulation</keyword>
<evidence type="ECO:0000259" key="6">
    <source>
        <dbReference type="Pfam" id="PF08281"/>
    </source>
</evidence>
<comment type="similarity">
    <text evidence="1">Belongs to the sigma-70 factor family. ECF subfamily.</text>
</comment>
<dbReference type="Proteomes" id="UP000297597">
    <property type="component" value="Unassembled WGS sequence"/>
</dbReference>
<accession>A0A4Y7RXL2</accession>
<dbReference type="CDD" id="cd06171">
    <property type="entry name" value="Sigma70_r4"/>
    <property type="match status" value="1"/>
</dbReference>
<reference evidence="7 8" key="1">
    <citation type="journal article" date="2018" name="Environ. Microbiol.">
        <title>Novel energy conservation strategies and behaviour of Pelotomaculum schinkii driving syntrophic propionate catabolism.</title>
        <authorList>
            <person name="Hidalgo-Ahumada C.A.P."/>
            <person name="Nobu M.K."/>
            <person name="Narihiro T."/>
            <person name="Tamaki H."/>
            <person name="Liu W.T."/>
            <person name="Kamagata Y."/>
            <person name="Stams A.J.M."/>
            <person name="Imachi H."/>
            <person name="Sousa D.Z."/>
        </authorList>
    </citation>
    <scope>NUCLEOTIDE SEQUENCE [LARGE SCALE GENOMIC DNA]</scope>
    <source>
        <strain evidence="7 8">MGP</strain>
    </source>
</reference>
<dbReference type="AlphaFoldDB" id="A0A4Y7RXL2"/>
<dbReference type="PANTHER" id="PTHR43133:SF51">
    <property type="entry name" value="RNA POLYMERASE SIGMA FACTOR"/>
    <property type="match status" value="1"/>
</dbReference>
<protein>
    <submittedName>
        <fullName evidence="7">ECF RNA polymerase sigma factor SigW</fullName>
    </submittedName>
</protein>
<dbReference type="EMBL" id="QFFZ01000002">
    <property type="protein sequence ID" value="TEB13500.1"/>
    <property type="molecule type" value="Genomic_DNA"/>
</dbReference>
<keyword evidence="8" id="KW-1185">Reference proteome</keyword>
<dbReference type="SUPFAM" id="SSF88659">
    <property type="entry name" value="Sigma3 and sigma4 domains of RNA polymerase sigma factors"/>
    <property type="match status" value="1"/>
</dbReference>
<evidence type="ECO:0000313" key="7">
    <source>
        <dbReference type="EMBL" id="TEB13500.1"/>
    </source>
</evidence>
<dbReference type="InterPro" id="IPR007627">
    <property type="entry name" value="RNA_pol_sigma70_r2"/>
</dbReference>
<dbReference type="InterPro" id="IPR013324">
    <property type="entry name" value="RNA_pol_sigma_r3/r4-like"/>
</dbReference>
<keyword evidence="3" id="KW-0731">Sigma factor</keyword>
<dbReference type="Pfam" id="PF04542">
    <property type="entry name" value="Sigma70_r2"/>
    <property type="match status" value="1"/>
</dbReference>
<dbReference type="InterPro" id="IPR014284">
    <property type="entry name" value="RNA_pol_sigma-70_dom"/>
</dbReference>
<dbReference type="Gene3D" id="1.10.10.10">
    <property type="entry name" value="Winged helix-like DNA-binding domain superfamily/Winged helix DNA-binding domain"/>
    <property type="match status" value="1"/>
</dbReference>
<comment type="caution">
    <text evidence="7">The sequence shown here is derived from an EMBL/GenBank/DDBJ whole genome shotgun (WGS) entry which is preliminary data.</text>
</comment>
<organism evidence="7 8">
    <name type="scientific">Pelotomaculum propionicicum</name>
    <dbReference type="NCBI Taxonomy" id="258475"/>
    <lineage>
        <taxon>Bacteria</taxon>
        <taxon>Bacillati</taxon>
        <taxon>Bacillota</taxon>
        <taxon>Clostridia</taxon>
        <taxon>Eubacteriales</taxon>
        <taxon>Desulfotomaculaceae</taxon>
        <taxon>Pelotomaculum</taxon>
    </lineage>
</organism>
<evidence type="ECO:0000256" key="2">
    <source>
        <dbReference type="ARBA" id="ARBA00023015"/>
    </source>
</evidence>
<name>A0A4Y7RXL2_9FIRM</name>
<sequence>MEADDRQLVLKCREGSEEAYRLLLSRYEGYIYSLCYRFARNREDTLELTQESLIKIVAVLESYQVSRPFKPWLRRVVINVCLNFQRSRAPGMLSLDRASEEELSLKDILAEKSESDPLAHVEWLEIQDTLRITMERLPPPLRLVLALRHQEEMSYQEIADSTGLPIGTVKTYLYRGRALLRKALSNAYGWEGV</sequence>
<proteinExistence type="inferred from homology"/>
<dbReference type="GO" id="GO:0003677">
    <property type="term" value="F:DNA binding"/>
    <property type="evidence" value="ECO:0007669"/>
    <property type="project" value="InterPro"/>
</dbReference>
<keyword evidence="4" id="KW-0804">Transcription</keyword>
<dbReference type="InterPro" id="IPR036388">
    <property type="entry name" value="WH-like_DNA-bd_sf"/>
</dbReference>
<dbReference type="SUPFAM" id="SSF88946">
    <property type="entry name" value="Sigma2 domain of RNA polymerase sigma factors"/>
    <property type="match status" value="1"/>
</dbReference>
<evidence type="ECO:0000259" key="5">
    <source>
        <dbReference type="Pfam" id="PF04542"/>
    </source>
</evidence>
<dbReference type="NCBIfam" id="TIGR02937">
    <property type="entry name" value="sigma70-ECF"/>
    <property type="match status" value="1"/>
</dbReference>
<gene>
    <name evidence="7" type="primary">sigW_1</name>
    <name evidence="7" type="ORF">Pmgp_00394</name>
</gene>
<dbReference type="RefSeq" id="WP_134212275.1">
    <property type="nucleotide sequence ID" value="NZ_QFFZ01000002.1"/>
</dbReference>
<dbReference type="InterPro" id="IPR039425">
    <property type="entry name" value="RNA_pol_sigma-70-like"/>
</dbReference>
<evidence type="ECO:0000256" key="3">
    <source>
        <dbReference type="ARBA" id="ARBA00023082"/>
    </source>
</evidence>
<evidence type="ECO:0000313" key="8">
    <source>
        <dbReference type="Proteomes" id="UP000297597"/>
    </source>
</evidence>
<dbReference type="GO" id="GO:0006352">
    <property type="term" value="P:DNA-templated transcription initiation"/>
    <property type="evidence" value="ECO:0007669"/>
    <property type="project" value="InterPro"/>
</dbReference>
<feature type="domain" description="RNA polymerase sigma factor 70 region 4 type 2" evidence="6">
    <location>
        <begin position="134"/>
        <end position="180"/>
    </location>
</feature>
<dbReference type="InterPro" id="IPR013249">
    <property type="entry name" value="RNA_pol_sigma70_r4_t2"/>
</dbReference>
<evidence type="ECO:0000256" key="4">
    <source>
        <dbReference type="ARBA" id="ARBA00023163"/>
    </source>
</evidence>
<dbReference type="OrthoDB" id="9782703at2"/>
<dbReference type="Pfam" id="PF08281">
    <property type="entry name" value="Sigma70_r4_2"/>
    <property type="match status" value="1"/>
</dbReference>
<dbReference type="PANTHER" id="PTHR43133">
    <property type="entry name" value="RNA POLYMERASE ECF-TYPE SIGMA FACTO"/>
    <property type="match status" value="1"/>
</dbReference>
<evidence type="ECO:0000256" key="1">
    <source>
        <dbReference type="ARBA" id="ARBA00010641"/>
    </source>
</evidence>
<dbReference type="GO" id="GO:0016987">
    <property type="term" value="F:sigma factor activity"/>
    <property type="evidence" value="ECO:0007669"/>
    <property type="project" value="UniProtKB-KW"/>
</dbReference>